<feature type="domain" description="HAMP" evidence="13">
    <location>
        <begin position="201"/>
        <end position="254"/>
    </location>
</feature>
<evidence type="ECO:0000256" key="6">
    <source>
        <dbReference type="ARBA" id="ARBA00022692"/>
    </source>
</evidence>
<dbReference type="Gene3D" id="3.30.565.10">
    <property type="entry name" value="Histidine kinase-like ATPase, C-terminal domain"/>
    <property type="match status" value="1"/>
</dbReference>
<dbReference type="SMART" id="SM00388">
    <property type="entry name" value="HisKA"/>
    <property type="match status" value="1"/>
</dbReference>
<keyword evidence="5" id="KW-0808">Transferase</keyword>
<keyword evidence="7" id="KW-0418">Kinase</keyword>
<accession>A0A6J6CUT7</accession>
<dbReference type="EC" id="2.7.13.3" evidence="3"/>
<dbReference type="InterPro" id="IPR003661">
    <property type="entry name" value="HisK_dim/P_dom"/>
</dbReference>
<dbReference type="FunFam" id="3.30.565.10:FF:000006">
    <property type="entry name" value="Sensor histidine kinase WalK"/>
    <property type="match status" value="1"/>
</dbReference>
<evidence type="ECO:0000256" key="9">
    <source>
        <dbReference type="ARBA" id="ARBA00023012"/>
    </source>
</evidence>
<dbReference type="AlphaFoldDB" id="A0A6J6CUT7"/>
<dbReference type="SUPFAM" id="SSF47384">
    <property type="entry name" value="Homodimeric domain of signal transducing histidine kinase"/>
    <property type="match status" value="1"/>
</dbReference>
<dbReference type="PROSITE" id="PS50885">
    <property type="entry name" value="HAMP"/>
    <property type="match status" value="1"/>
</dbReference>
<dbReference type="Gene3D" id="1.10.287.130">
    <property type="match status" value="1"/>
</dbReference>
<dbReference type="InterPro" id="IPR003594">
    <property type="entry name" value="HATPase_dom"/>
</dbReference>
<keyword evidence="6 11" id="KW-0812">Transmembrane</keyword>
<protein>
    <recommendedName>
        <fullName evidence="3">histidine kinase</fullName>
        <ecNumber evidence="3">2.7.13.3</ecNumber>
    </recommendedName>
</protein>
<sequence length="494" mass="53003">MNSKFSFAWQRISLRTKLTALSVALIGVLLMVSSLGTVALLRTYLQTNADTLLTSTAIALKDENPILIEQRLATKQLQLPSLPTDFYIAYLDQDGGLLIGLMSSAADSNEVPNLSNFSSNYVELTQGIPFEVNQNGEIGDDTPGVGWRMVAVGLTDMPGSLVVALPTGANRALLSQYALIGGGFGTLLLLLSGLSIWLTISSALKPLREVERTAEAVTEGDISQRLLEQDGKTEIARLNRSLNTMLDGIESAMQDRSKTLDQMRRVVADASHELRTPLVSVRGYAELYRMGALNNPEKVAEAMGRIESEAVRMTGLVESLLTLTRMDETTKLETSRTNLVALAIDAAKDAAVASGNNKIVVTDLAGKELSETETIEANVDANAMRQVLTNLLANAARFSATGAQIEIALDNESVVNGKKYLTLEVRDHGEGIPEQLREKVFERFYRVDNSRNSETGGSGLGLAIVSTIVARHGGTIIAAETPGGGATLRVSIPA</sequence>
<dbReference type="SMART" id="SM00387">
    <property type="entry name" value="HATPase_c"/>
    <property type="match status" value="1"/>
</dbReference>
<dbReference type="InterPro" id="IPR003660">
    <property type="entry name" value="HAMP_dom"/>
</dbReference>
<evidence type="ECO:0000313" key="14">
    <source>
        <dbReference type="EMBL" id="CAB4555057.1"/>
    </source>
</evidence>
<reference evidence="14" key="1">
    <citation type="submission" date="2020-05" db="EMBL/GenBank/DDBJ databases">
        <authorList>
            <person name="Chiriac C."/>
            <person name="Salcher M."/>
            <person name="Ghai R."/>
            <person name="Kavagutti S V."/>
        </authorList>
    </citation>
    <scope>NUCLEOTIDE SEQUENCE</scope>
</reference>
<comment type="catalytic activity">
    <reaction evidence="1">
        <text>ATP + protein L-histidine = ADP + protein N-phospho-L-histidine.</text>
        <dbReference type="EC" id="2.7.13.3"/>
    </reaction>
</comment>
<gene>
    <name evidence="14" type="ORF">UFOPK1618_00156</name>
</gene>
<proteinExistence type="predicted"/>
<dbReference type="Pfam" id="PF02518">
    <property type="entry name" value="HATPase_c"/>
    <property type="match status" value="1"/>
</dbReference>
<evidence type="ECO:0000256" key="4">
    <source>
        <dbReference type="ARBA" id="ARBA00022553"/>
    </source>
</evidence>
<dbReference type="PANTHER" id="PTHR45436:SF5">
    <property type="entry name" value="SENSOR HISTIDINE KINASE TRCS"/>
    <property type="match status" value="1"/>
</dbReference>
<dbReference type="EMBL" id="CAEZTF010000015">
    <property type="protein sequence ID" value="CAB4555057.1"/>
    <property type="molecule type" value="Genomic_DNA"/>
</dbReference>
<dbReference type="GO" id="GO:0005886">
    <property type="term" value="C:plasma membrane"/>
    <property type="evidence" value="ECO:0007669"/>
    <property type="project" value="TreeGrafter"/>
</dbReference>
<dbReference type="PROSITE" id="PS50109">
    <property type="entry name" value="HIS_KIN"/>
    <property type="match status" value="1"/>
</dbReference>
<evidence type="ECO:0000256" key="5">
    <source>
        <dbReference type="ARBA" id="ARBA00022679"/>
    </source>
</evidence>
<dbReference type="PANTHER" id="PTHR45436">
    <property type="entry name" value="SENSOR HISTIDINE KINASE YKOH"/>
    <property type="match status" value="1"/>
</dbReference>
<evidence type="ECO:0000256" key="11">
    <source>
        <dbReference type="SAM" id="Phobius"/>
    </source>
</evidence>
<feature type="domain" description="Histidine kinase" evidence="12">
    <location>
        <begin position="269"/>
        <end position="494"/>
    </location>
</feature>
<dbReference type="Gene3D" id="6.10.340.10">
    <property type="match status" value="1"/>
</dbReference>
<dbReference type="SUPFAM" id="SSF55874">
    <property type="entry name" value="ATPase domain of HSP90 chaperone/DNA topoisomerase II/histidine kinase"/>
    <property type="match status" value="1"/>
</dbReference>
<evidence type="ECO:0000256" key="1">
    <source>
        <dbReference type="ARBA" id="ARBA00000085"/>
    </source>
</evidence>
<comment type="subcellular location">
    <subcellularLocation>
        <location evidence="2">Membrane</location>
    </subcellularLocation>
</comment>
<dbReference type="InterPro" id="IPR005467">
    <property type="entry name" value="His_kinase_dom"/>
</dbReference>
<evidence type="ECO:0000259" key="12">
    <source>
        <dbReference type="PROSITE" id="PS50109"/>
    </source>
</evidence>
<dbReference type="SMART" id="SM00304">
    <property type="entry name" value="HAMP"/>
    <property type="match status" value="1"/>
</dbReference>
<feature type="transmembrane region" description="Helical" evidence="11">
    <location>
        <begin position="177"/>
        <end position="200"/>
    </location>
</feature>
<dbReference type="CDD" id="cd00075">
    <property type="entry name" value="HATPase"/>
    <property type="match status" value="1"/>
</dbReference>
<dbReference type="GO" id="GO:0000155">
    <property type="term" value="F:phosphorelay sensor kinase activity"/>
    <property type="evidence" value="ECO:0007669"/>
    <property type="project" value="InterPro"/>
</dbReference>
<dbReference type="PRINTS" id="PR00344">
    <property type="entry name" value="BCTRLSENSOR"/>
</dbReference>
<keyword evidence="10 11" id="KW-0472">Membrane</keyword>
<dbReference type="CDD" id="cd00082">
    <property type="entry name" value="HisKA"/>
    <property type="match status" value="1"/>
</dbReference>
<evidence type="ECO:0000256" key="10">
    <source>
        <dbReference type="ARBA" id="ARBA00023136"/>
    </source>
</evidence>
<evidence type="ECO:0000256" key="3">
    <source>
        <dbReference type="ARBA" id="ARBA00012438"/>
    </source>
</evidence>
<dbReference type="Pfam" id="PF00512">
    <property type="entry name" value="HisKA"/>
    <property type="match status" value="1"/>
</dbReference>
<dbReference type="FunFam" id="1.10.287.130:FF:000001">
    <property type="entry name" value="Two-component sensor histidine kinase"/>
    <property type="match status" value="1"/>
</dbReference>
<dbReference type="InterPro" id="IPR004358">
    <property type="entry name" value="Sig_transdc_His_kin-like_C"/>
</dbReference>
<name>A0A6J6CUT7_9ZZZZ</name>
<keyword evidence="8 11" id="KW-1133">Transmembrane helix</keyword>
<organism evidence="14">
    <name type="scientific">freshwater metagenome</name>
    <dbReference type="NCBI Taxonomy" id="449393"/>
    <lineage>
        <taxon>unclassified sequences</taxon>
        <taxon>metagenomes</taxon>
        <taxon>ecological metagenomes</taxon>
    </lineage>
</organism>
<dbReference type="CDD" id="cd06225">
    <property type="entry name" value="HAMP"/>
    <property type="match status" value="1"/>
</dbReference>
<keyword evidence="4" id="KW-0597">Phosphoprotein</keyword>
<dbReference type="InterPro" id="IPR036097">
    <property type="entry name" value="HisK_dim/P_sf"/>
</dbReference>
<feature type="transmembrane region" description="Helical" evidence="11">
    <location>
        <begin position="21"/>
        <end position="45"/>
    </location>
</feature>
<dbReference type="SUPFAM" id="SSF158472">
    <property type="entry name" value="HAMP domain-like"/>
    <property type="match status" value="1"/>
</dbReference>
<evidence type="ECO:0000256" key="2">
    <source>
        <dbReference type="ARBA" id="ARBA00004370"/>
    </source>
</evidence>
<evidence type="ECO:0000259" key="13">
    <source>
        <dbReference type="PROSITE" id="PS50885"/>
    </source>
</evidence>
<dbReference type="InterPro" id="IPR036890">
    <property type="entry name" value="HATPase_C_sf"/>
</dbReference>
<dbReference type="Pfam" id="PF00672">
    <property type="entry name" value="HAMP"/>
    <property type="match status" value="1"/>
</dbReference>
<evidence type="ECO:0000256" key="8">
    <source>
        <dbReference type="ARBA" id="ARBA00022989"/>
    </source>
</evidence>
<evidence type="ECO:0000256" key="7">
    <source>
        <dbReference type="ARBA" id="ARBA00022777"/>
    </source>
</evidence>
<keyword evidence="9" id="KW-0902">Two-component regulatory system</keyword>
<dbReference type="InterPro" id="IPR050428">
    <property type="entry name" value="TCS_sensor_his_kinase"/>
</dbReference>